<gene>
    <name evidence="1" type="ORF">D9R14_18875</name>
</gene>
<dbReference type="Pfam" id="PF05045">
    <property type="entry name" value="RgpF"/>
    <property type="match status" value="1"/>
</dbReference>
<name>A0A3L7A2C8_9HYPH</name>
<keyword evidence="2" id="KW-1185">Reference proteome</keyword>
<accession>A0A3L7A2C8</accession>
<evidence type="ECO:0000313" key="1">
    <source>
        <dbReference type="EMBL" id="RLP74426.1"/>
    </source>
</evidence>
<protein>
    <submittedName>
        <fullName evidence="1">Lipopolysaccharide biosynthesis protein</fullName>
    </submittedName>
</protein>
<comment type="caution">
    <text evidence="1">The sequence shown here is derived from an EMBL/GenBank/DDBJ whole genome shotgun (WGS) entry which is preliminary data.</text>
</comment>
<dbReference type="AlphaFoldDB" id="A0A3L7A2C8"/>
<dbReference type="RefSeq" id="WP_121624899.1">
    <property type="nucleotide sequence ID" value="NZ_JACIIW010000003.1"/>
</dbReference>
<organism evidence="1 2">
    <name type="scientific">Xanthobacter tagetidis</name>
    <dbReference type="NCBI Taxonomy" id="60216"/>
    <lineage>
        <taxon>Bacteria</taxon>
        <taxon>Pseudomonadati</taxon>
        <taxon>Pseudomonadota</taxon>
        <taxon>Alphaproteobacteria</taxon>
        <taxon>Hyphomicrobiales</taxon>
        <taxon>Xanthobacteraceae</taxon>
        <taxon>Xanthobacter</taxon>
    </lineage>
</organism>
<proteinExistence type="predicted"/>
<evidence type="ECO:0000313" key="2">
    <source>
        <dbReference type="Proteomes" id="UP000269692"/>
    </source>
</evidence>
<dbReference type="EMBL" id="RCTF01000019">
    <property type="protein sequence ID" value="RLP74426.1"/>
    <property type="molecule type" value="Genomic_DNA"/>
</dbReference>
<reference evidence="1 2" key="1">
    <citation type="submission" date="2018-10" db="EMBL/GenBank/DDBJ databases">
        <title>Xanthobacter tagetidis genome sequencing and assembly.</title>
        <authorList>
            <person name="Maclea K.S."/>
            <person name="Goen A.E."/>
            <person name="Fatima S.A."/>
        </authorList>
    </citation>
    <scope>NUCLEOTIDE SEQUENCE [LARGE SCALE GENOMIC DNA]</scope>
    <source>
        <strain evidence="1 2">ATCC 700314</strain>
    </source>
</reference>
<dbReference type="OrthoDB" id="7220105at2"/>
<dbReference type="Proteomes" id="UP000269692">
    <property type="component" value="Unassembled WGS sequence"/>
</dbReference>
<sequence>MKIKLDRPRLAWYVATKKLSQLPKIIKERTPQIISDEICRPAQGDVFAIVVKYVKFGLSADFLALLDSLSAASVNTIVVCNGAPDAQMKALLAAKVHRIIVRRNIGRDFGAYRAATLHLHAQGFRPARVIYLNDSVYYLAGPALDDFTRKLAASPYDVVGALENHAHSHHLGSYALSLSGAAFADSKILRFWQRYRPYDLRPYVIKKGELRLSNTLRRCGYRFDTVYGAEKLADRLAAMSLAEIVDHMRYLPRHFQITGMVPALGSAASLASLFTDGDDDGGSNTRTPPAPRLPLGADARPEAALVKATLIDAIMRAVTTHSQIHEGFGLFHRLLDCPLVKKDLLQRDIFTEHQMVAILDRMPKDESATVLRELINRGRPTYVRGKARFMMDHGLI</sequence>
<dbReference type="InterPro" id="IPR007739">
    <property type="entry name" value="RgpF"/>
</dbReference>